<name>A0A8I1FR40_9PSED</name>
<comment type="caution">
    <text evidence="2">The sequence shown here is derived from an EMBL/GenBank/DDBJ whole genome shotgun (WGS) entry which is preliminary data.</text>
</comment>
<gene>
    <name evidence="2" type="ORF">JFT45_22145</name>
</gene>
<proteinExistence type="predicted"/>
<accession>A0A8I1FR40</accession>
<feature type="region of interest" description="Disordered" evidence="1">
    <location>
        <begin position="82"/>
        <end position="125"/>
    </location>
</feature>
<dbReference type="RefSeq" id="WP_198822858.1">
    <property type="nucleotide sequence ID" value="NZ_JAEKCZ010000026.1"/>
</dbReference>
<feature type="compositionally biased region" description="Basic residues" evidence="1">
    <location>
        <begin position="91"/>
        <end position="101"/>
    </location>
</feature>
<protein>
    <submittedName>
        <fullName evidence="2">Uncharacterized protein</fullName>
    </submittedName>
</protein>
<organism evidence="2 3">
    <name type="scientific">Pseudomonas psychrophila</name>
    <dbReference type="NCBI Taxonomy" id="122355"/>
    <lineage>
        <taxon>Bacteria</taxon>
        <taxon>Pseudomonadati</taxon>
        <taxon>Pseudomonadota</taxon>
        <taxon>Gammaproteobacteria</taxon>
        <taxon>Pseudomonadales</taxon>
        <taxon>Pseudomonadaceae</taxon>
        <taxon>Pseudomonas</taxon>
    </lineage>
</organism>
<dbReference type="AlphaFoldDB" id="A0A8I1FR40"/>
<sequence length="208" mass="22287">MGKLVRVYDPDETERRINLILPDAVCPGLLEFMSELPYGNDTPLIRGVFYQWFVQHRDAGTLDEALSDALSGPGGLIAIGSKGARDQIVTKSRKRAPRQRSARGGGHHPTAAQPEQISESPSTLVPDHHRDQVLAQPAPGSLQTAVPDVHSPMTSDPIKDADPTSPVAVQSTEDHSLTVAQMDVGNSNGLNPDAEQIALLNSMGAMFP</sequence>
<evidence type="ECO:0000256" key="1">
    <source>
        <dbReference type="SAM" id="MobiDB-lite"/>
    </source>
</evidence>
<reference evidence="2" key="1">
    <citation type="submission" date="2020-12" db="EMBL/GenBank/DDBJ databases">
        <title>Antibiotic resistance and phylogeny of Pseudomonas spp. isolated over three decades from chicken meat in the Norwegian food chain.</title>
        <authorList>
            <person name="Moen B."/>
        </authorList>
    </citation>
    <scope>NUCLEOTIDE SEQUENCE</scope>
    <source>
        <strain evidence="2">MF6762</strain>
    </source>
</reference>
<feature type="compositionally biased region" description="Polar residues" evidence="1">
    <location>
        <begin position="113"/>
        <end position="123"/>
    </location>
</feature>
<dbReference type="Proteomes" id="UP000658390">
    <property type="component" value="Unassembled WGS sequence"/>
</dbReference>
<evidence type="ECO:0000313" key="2">
    <source>
        <dbReference type="EMBL" id="MBJ2259206.1"/>
    </source>
</evidence>
<evidence type="ECO:0000313" key="3">
    <source>
        <dbReference type="Proteomes" id="UP000658390"/>
    </source>
</evidence>
<dbReference type="EMBL" id="JAEKCZ010000026">
    <property type="protein sequence ID" value="MBJ2259206.1"/>
    <property type="molecule type" value="Genomic_DNA"/>
</dbReference>
<feature type="region of interest" description="Disordered" evidence="1">
    <location>
        <begin position="142"/>
        <end position="173"/>
    </location>
</feature>